<name>A0ABX9DUG4_9PSEU</name>
<keyword evidence="2" id="KW-1185">Reference proteome</keyword>
<proteinExistence type="predicted"/>
<dbReference type="Proteomes" id="UP000248714">
    <property type="component" value="Unassembled WGS sequence"/>
</dbReference>
<evidence type="ECO:0008006" key="3">
    <source>
        <dbReference type="Google" id="ProtNLM"/>
    </source>
</evidence>
<organism evidence="1 2">
    <name type="scientific">Lentzea atacamensis</name>
    <dbReference type="NCBI Taxonomy" id="531938"/>
    <lineage>
        <taxon>Bacteria</taxon>
        <taxon>Bacillati</taxon>
        <taxon>Actinomycetota</taxon>
        <taxon>Actinomycetes</taxon>
        <taxon>Pseudonocardiales</taxon>
        <taxon>Pseudonocardiaceae</taxon>
        <taxon>Lentzea</taxon>
    </lineage>
</organism>
<accession>A0ABX9DUG4</accession>
<gene>
    <name evidence="1" type="ORF">C8D87_12015</name>
</gene>
<sequence length="45" mass="4977">GLDPVRTRKGLRMVAQLAKTWGCVADEIEHRKTVWAVLVTSGRGN</sequence>
<reference evidence="1 2" key="1">
    <citation type="submission" date="2018-06" db="EMBL/GenBank/DDBJ databases">
        <title>Genomic Encyclopedia of Type Strains, Phase IV (KMG-IV): sequencing the most valuable type-strain genomes for metagenomic binning, comparative biology and taxonomic classification.</title>
        <authorList>
            <person name="Goeker M."/>
        </authorList>
    </citation>
    <scope>NUCLEOTIDE SEQUENCE [LARGE SCALE GENOMIC DNA]</scope>
    <source>
        <strain evidence="1 2">DSM 45479</strain>
    </source>
</reference>
<comment type="caution">
    <text evidence="1">The sequence shown here is derived from an EMBL/GenBank/DDBJ whole genome shotgun (WGS) entry which is preliminary data.</text>
</comment>
<protein>
    <recommendedName>
        <fullName evidence="3">ATP-binding protein</fullName>
    </recommendedName>
</protein>
<evidence type="ECO:0000313" key="2">
    <source>
        <dbReference type="Proteomes" id="UP000248714"/>
    </source>
</evidence>
<dbReference type="EMBL" id="QLTT01000020">
    <property type="protein sequence ID" value="RAS57892.1"/>
    <property type="molecule type" value="Genomic_DNA"/>
</dbReference>
<feature type="non-terminal residue" evidence="1">
    <location>
        <position position="1"/>
    </location>
</feature>
<evidence type="ECO:0000313" key="1">
    <source>
        <dbReference type="EMBL" id="RAS57892.1"/>
    </source>
</evidence>